<dbReference type="PROSITE" id="PS51674">
    <property type="entry name" value="4FE4S_WBL"/>
    <property type="match status" value="1"/>
</dbReference>
<accession>A0A930LCM1</accession>
<evidence type="ECO:0000256" key="6">
    <source>
        <dbReference type="ARBA" id="ARBA00023004"/>
    </source>
</evidence>
<evidence type="ECO:0000256" key="3">
    <source>
        <dbReference type="ARBA" id="ARBA00006597"/>
    </source>
</evidence>
<dbReference type="GO" id="GO:0051539">
    <property type="term" value="F:4 iron, 4 sulfur cluster binding"/>
    <property type="evidence" value="ECO:0007669"/>
    <property type="project" value="UniProtKB-KW"/>
</dbReference>
<evidence type="ECO:0000256" key="2">
    <source>
        <dbReference type="ARBA" id="ARBA00004496"/>
    </source>
</evidence>
<comment type="similarity">
    <text evidence="3">Belongs to the WhiB family.</text>
</comment>
<dbReference type="EMBL" id="JABZXR010000030">
    <property type="protein sequence ID" value="MBF1664217.1"/>
    <property type="molecule type" value="Genomic_DNA"/>
</dbReference>
<evidence type="ECO:0000259" key="13">
    <source>
        <dbReference type="PROSITE" id="PS51674"/>
    </source>
</evidence>
<comment type="caution">
    <text evidence="14">The sequence shown here is derived from an EMBL/GenBank/DDBJ whole genome shotgun (WGS) entry which is preliminary data.</text>
</comment>
<keyword evidence="9" id="KW-0238">DNA-binding</keyword>
<dbReference type="GO" id="GO:0003677">
    <property type="term" value="F:DNA binding"/>
    <property type="evidence" value="ECO:0007669"/>
    <property type="project" value="UniProtKB-KW"/>
</dbReference>
<reference evidence="14" key="1">
    <citation type="submission" date="2020-04" db="EMBL/GenBank/DDBJ databases">
        <title>Deep metagenomics examines the oral microbiome during advanced dental caries in children, revealing novel taxa and co-occurrences with host molecules.</title>
        <authorList>
            <person name="Baker J.L."/>
            <person name="Morton J.T."/>
            <person name="Dinis M."/>
            <person name="Alvarez R."/>
            <person name="Tran N.C."/>
            <person name="Knight R."/>
            <person name="Edlund A."/>
        </authorList>
    </citation>
    <scope>NUCLEOTIDE SEQUENCE</scope>
    <source>
        <strain evidence="14">JCVI_44_bin.2</strain>
    </source>
</reference>
<evidence type="ECO:0000256" key="8">
    <source>
        <dbReference type="ARBA" id="ARBA00023015"/>
    </source>
</evidence>
<dbReference type="GO" id="GO:0045454">
    <property type="term" value="P:cell redox homeostasis"/>
    <property type="evidence" value="ECO:0007669"/>
    <property type="project" value="TreeGrafter"/>
</dbReference>
<dbReference type="GO" id="GO:0005737">
    <property type="term" value="C:cytoplasm"/>
    <property type="evidence" value="ECO:0007669"/>
    <property type="project" value="UniProtKB-SubCell"/>
</dbReference>
<dbReference type="InterPro" id="IPR034768">
    <property type="entry name" value="4FE4S_WBL"/>
</dbReference>
<sequence length="159" mass="17216">MSRQDNEAAVSSLVMPEAWTEKGACARALNPDAWFPERGEANTPELRLALRVCADCPVKDLCLKEALAQGPSCEGIWGGTRQSERRKMISMGCTTIEEYKALTGQKKEPAQASDLPEQDAPAVEPAAPVKDKTTTFPDALSEVMHLPGNYTIGSLFSGY</sequence>
<dbReference type="InterPro" id="IPR003482">
    <property type="entry name" value="Whib"/>
</dbReference>
<comment type="subcellular location">
    <subcellularLocation>
        <location evidence="2">Cytoplasm</location>
    </subcellularLocation>
</comment>
<keyword evidence="11" id="KW-0804">Transcription</keyword>
<keyword evidence="8" id="KW-0805">Transcription regulation</keyword>
<dbReference type="Pfam" id="PF02467">
    <property type="entry name" value="Whib"/>
    <property type="match status" value="1"/>
</dbReference>
<proteinExistence type="inferred from homology"/>
<dbReference type="PANTHER" id="PTHR38839">
    <property type="entry name" value="TRANSCRIPTIONAL REGULATOR WHID-RELATED"/>
    <property type="match status" value="1"/>
</dbReference>
<dbReference type="Proteomes" id="UP000756427">
    <property type="component" value="Unassembled WGS sequence"/>
</dbReference>
<organism evidence="14 15">
    <name type="scientific">Rothia mucilaginosa</name>
    <dbReference type="NCBI Taxonomy" id="43675"/>
    <lineage>
        <taxon>Bacteria</taxon>
        <taxon>Bacillati</taxon>
        <taxon>Actinomycetota</taxon>
        <taxon>Actinomycetes</taxon>
        <taxon>Micrococcales</taxon>
        <taxon>Micrococcaceae</taxon>
        <taxon>Rothia</taxon>
    </lineage>
</organism>
<evidence type="ECO:0000256" key="7">
    <source>
        <dbReference type="ARBA" id="ARBA00023014"/>
    </source>
</evidence>
<evidence type="ECO:0000313" key="14">
    <source>
        <dbReference type="EMBL" id="MBF1664217.1"/>
    </source>
</evidence>
<keyword evidence="6" id="KW-0408">Iron</keyword>
<keyword evidence="10" id="KW-1015">Disulfide bond</keyword>
<comment type="cofactor">
    <cofactor evidence="1">
        <name>[4Fe-4S] cluster</name>
        <dbReference type="ChEBI" id="CHEBI:49883"/>
    </cofactor>
</comment>
<protein>
    <submittedName>
        <fullName evidence="14">WhiB family transcriptional regulator</fullName>
    </submittedName>
</protein>
<evidence type="ECO:0000256" key="10">
    <source>
        <dbReference type="ARBA" id="ARBA00023157"/>
    </source>
</evidence>
<name>A0A930LCM1_9MICC</name>
<evidence type="ECO:0000256" key="11">
    <source>
        <dbReference type="ARBA" id="ARBA00023163"/>
    </source>
</evidence>
<evidence type="ECO:0000256" key="4">
    <source>
        <dbReference type="ARBA" id="ARBA00022485"/>
    </source>
</evidence>
<keyword evidence="7" id="KW-0411">Iron-sulfur</keyword>
<dbReference type="AlphaFoldDB" id="A0A930LCM1"/>
<dbReference type="GO" id="GO:0046872">
    <property type="term" value="F:metal ion binding"/>
    <property type="evidence" value="ECO:0007669"/>
    <property type="project" value="UniProtKB-KW"/>
</dbReference>
<keyword evidence="4" id="KW-0004">4Fe-4S</keyword>
<dbReference type="RefSeq" id="WP_303975947.1">
    <property type="nucleotide sequence ID" value="NZ_JABZXR010000030.1"/>
</dbReference>
<evidence type="ECO:0000256" key="1">
    <source>
        <dbReference type="ARBA" id="ARBA00001966"/>
    </source>
</evidence>
<dbReference type="GO" id="GO:0045892">
    <property type="term" value="P:negative regulation of DNA-templated transcription"/>
    <property type="evidence" value="ECO:0007669"/>
    <property type="project" value="TreeGrafter"/>
</dbReference>
<evidence type="ECO:0000256" key="5">
    <source>
        <dbReference type="ARBA" id="ARBA00022723"/>
    </source>
</evidence>
<feature type="domain" description="4Fe-4S Wbl-type" evidence="13">
    <location>
        <begin position="24"/>
        <end position="87"/>
    </location>
</feature>
<gene>
    <name evidence="14" type="ORF">HXO64_06640</name>
</gene>
<evidence type="ECO:0000256" key="9">
    <source>
        <dbReference type="ARBA" id="ARBA00023125"/>
    </source>
</evidence>
<evidence type="ECO:0000256" key="12">
    <source>
        <dbReference type="SAM" id="MobiDB-lite"/>
    </source>
</evidence>
<feature type="region of interest" description="Disordered" evidence="12">
    <location>
        <begin position="104"/>
        <end position="129"/>
    </location>
</feature>
<evidence type="ECO:0000313" key="15">
    <source>
        <dbReference type="Proteomes" id="UP000756427"/>
    </source>
</evidence>
<dbReference type="GO" id="GO:0047134">
    <property type="term" value="F:protein-disulfide reductase [NAD(P)H] activity"/>
    <property type="evidence" value="ECO:0007669"/>
    <property type="project" value="TreeGrafter"/>
</dbReference>
<keyword evidence="5" id="KW-0479">Metal-binding</keyword>